<dbReference type="SUPFAM" id="SSF47473">
    <property type="entry name" value="EF-hand"/>
    <property type="match status" value="1"/>
</dbReference>
<feature type="region of interest" description="Disordered" evidence="1">
    <location>
        <begin position="37"/>
        <end position="79"/>
    </location>
</feature>
<accession>A0A2G8KDE2</accession>
<organism evidence="2 3">
    <name type="scientific">Stichopus japonicus</name>
    <name type="common">Sea cucumber</name>
    <dbReference type="NCBI Taxonomy" id="307972"/>
    <lineage>
        <taxon>Eukaryota</taxon>
        <taxon>Metazoa</taxon>
        <taxon>Echinodermata</taxon>
        <taxon>Eleutherozoa</taxon>
        <taxon>Echinozoa</taxon>
        <taxon>Holothuroidea</taxon>
        <taxon>Aspidochirotacea</taxon>
        <taxon>Aspidochirotida</taxon>
        <taxon>Stichopodidae</taxon>
        <taxon>Apostichopus</taxon>
    </lineage>
</organism>
<name>A0A2G8KDE2_STIJA</name>
<dbReference type="AlphaFoldDB" id="A0A2G8KDE2"/>
<gene>
    <name evidence="2" type="ORF">BSL78_17117</name>
</gene>
<feature type="compositionally biased region" description="Polar residues" evidence="1">
    <location>
        <begin position="42"/>
        <end position="54"/>
    </location>
</feature>
<feature type="compositionally biased region" description="Basic and acidic residues" evidence="1">
    <location>
        <begin position="68"/>
        <end position="79"/>
    </location>
</feature>
<dbReference type="EMBL" id="MRZV01000670">
    <property type="protein sequence ID" value="PIK46027.1"/>
    <property type="molecule type" value="Genomic_DNA"/>
</dbReference>
<dbReference type="OrthoDB" id="26525at2759"/>
<evidence type="ECO:0000313" key="2">
    <source>
        <dbReference type="EMBL" id="PIK46027.1"/>
    </source>
</evidence>
<dbReference type="Proteomes" id="UP000230750">
    <property type="component" value="Unassembled WGS sequence"/>
</dbReference>
<reference evidence="2 3" key="1">
    <citation type="journal article" date="2017" name="PLoS Biol.">
        <title>The sea cucumber genome provides insights into morphological evolution and visceral regeneration.</title>
        <authorList>
            <person name="Zhang X."/>
            <person name="Sun L."/>
            <person name="Yuan J."/>
            <person name="Sun Y."/>
            <person name="Gao Y."/>
            <person name="Zhang L."/>
            <person name="Li S."/>
            <person name="Dai H."/>
            <person name="Hamel J.F."/>
            <person name="Liu C."/>
            <person name="Yu Y."/>
            <person name="Liu S."/>
            <person name="Lin W."/>
            <person name="Guo K."/>
            <person name="Jin S."/>
            <person name="Xu P."/>
            <person name="Storey K.B."/>
            <person name="Huan P."/>
            <person name="Zhang T."/>
            <person name="Zhou Y."/>
            <person name="Zhang J."/>
            <person name="Lin C."/>
            <person name="Li X."/>
            <person name="Xing L."/>
            <person name="Huo D."/>
            <person name="Sun M."/>
            <person name="Wang L."/>
            <person name="Mercier A."/>
            <person name="Li F."/>
            <person name="Yang H."/>
            <person name="Xiang J."/>
        </authorList>
    </citation>
    <scope>NUCLEOTIDE SEQUENCE [LARGE SCALE GENOMIC DNA]</scope>
    <source>
        <strain evidence="2">Shaxun</strain>
        <tissue evidence="2">Muscle</tissue>
    </source>
</reference>
<feature type="compositionally biased region" description="Polar residues" evidence="1">
    <location>
        <begin position="593"/>
        <end position="602"/>
    </location>
</feature>
<evidence type="ECO:0000256" key="1">
    <source>
        <dbReference type="SAM" id="MobiDB-lite"/>
    </source>
</evidence>
<feature type="compositionally biased region" description="Basic and acidic residues" evidence="1">
    <location>
        <begin position="528"/>
        <end position="538"/>
    </location>
</feature>
<sequence>MARKREELYGASRLKNVEALRSNLTTDHIAMISEEGMKSELPSWQSTSKINFKGTQPLRPKEQISSTDKQDNSHFDFKADNAPIDDVIYQSSLTSNDYQHKKTKPLPPVKPDGNVNLPDMNPRYWRDSSMAPSLYATDFSDNKEVRHGVEVPEVVKERNEMRRRNVEDVRSTHFRLGNDPSSFSTETGLCYNSKKPLPAVGGKNKTSADDMTTADLSQKMIEQDSAIFRKGDYNVTRPKPDSTTFSRDYNATEKPYKSAAFVEPTRTQKGRFLIDSTLKNAVETEASRYPGPPSVETKSVDPIASSSALKQLFLQYDAKRSGYVSKPILRRVCDCLLQPISPVDLEEILRHTMRGKEGAIDYQSFVDQFVDLQMKKQPKHATDVNANEVPCANSGGGREETNQQASPFIQQADTTFDTAMLGKEYQTSVHFKFGNDADKLSSIYNKDFQQSMQEQQQQTSRTKLAPQHSEVMHKLPGVEFGSSTKQSDFINFKEVSPAVFNNATAARDQASLKNKRRHEVNSVVLAGDKEKEATDRQKSLSHSSYVPHQNSDQFATSSAPLPKYNYLTGDGALPYPANVPRHSETNEAFASVKTHSTESNGELQAFKSENKDRSKDGKRAHFQMGNDDPNSVSEAMESFQLHEKRQIAAAGKKNQEDPRFKHHQVSVPNPGDPLHIKLRSRLMDHDSDNTGRLDKRTVKHVCQEFQIAVSQYAMDNLLQRCESDFGDETVDYHKFVRSLTLEQIPNEVSAAHSSSIMMKDYRPLDQRSFTNAQLLTMKHMEDKPLEPMPTHFFHVDASGENTFQSLTTKDYVKPELHA</sequence>
<feature type="region of interest" description="Disordered" evidence="1">
    <location>
        <begin position="593"/>
        <end position="630"/>
    </location>
</feature>
<feature type="region of interest" description="Disordered" evidence="1">
    <location>
        <begin position="528"/>
        <end position="557"/>
    </location>
</feature>
<feature type="region of interest" description="Disordered" evidence="1">
    <location>
        <begin position="652"/>
        <end position="673"/>
    </location>
</feature>
<dbReference type="InterPro" id="IPR011992">
    <property type="entry name" value="EF-hand-dom_pair"/>
</dbReference>
<protein>
    <recommendedName>
        <fullName evidence="4">EF-hand domain-containing protein</fullName>
    </recommendedName>
</protein>
<keyword evidence="3" id="KW-1185">Reference proteome</keyword>
<evidence type="ECO:0008006" key="4">
    <source>
        <dbReference type="Google" id="ProtNLM"/>
    </source>
</evidence>
<feature type="compositionally biased region" description="Polar residues" evidence="1">
    <location>
        <begin position="540"/>
        <end position="557"/>
    </location>
</feature>
<evidence type="ECO:0000313" key="3">
    <source>
        <dbReference type="Proteomes" id="UP000230750"/>
    </source>
</evidence>
<dbReference type="Gene3D" id="1.10.238.10">
    <property type="entry name" value="EF-hand"/>
    <property type="match status" value="2"/>
</dbReference>
<comment type="caution">
    <text evidence="2">The sequence shown here is derived from an EMBL/GenBank/DDBJ whole genome shotgun (WGS) entry which is preliminary data.</text>
</comment>
<feature type="compositionally biased region" description="Basic and acidic residues" evidence="1">
    <location>
        <begin position="608"/>
        <end position="619"/>
    </location>
</feature>
<proteinExistence type="predicted"/>